<dbReference type="eggNOG" id="KOG1213">
    <property type="taxonomic scope" value="Eukaryota"/>
</dbReference>
<dbReference type="GO" id="GO:0003682">
    <property type="term" value="F:chromatin binding"/>
    <property type="evidence" value="ECO:0007669"/>
    <property type="project" value="TreeGrafter"/>
</dbReference>
<dbReference type="GO" id="GO:0030893">
    <property type="term" value="C:meiotic cohesin complex"/>
    <property type="evidence" value="ECO:0007669"/>
    <property type="project" value="Ensembl"/>
</dbReference>
<feature type="compositionally biased region" description="Basic and acidic residues" evidence="1">
    <location>
        <begin position="357"/>
        <end position="366"/>
    </location>
</feature>
<dbReference type="GO" id="GO:0007141">
    <property type="term" value="P:male meiosis I"/>
    <property type="evidence" value="ECO:0007669"/>
    <property type="project" value="Ensembl"/>
</dbReference>
<dbReference type="CDD" id="cd21794">
    <property type="entry name" value="Rad21_Rec8_M_Rec8"/>
    <property type="match status" value="1"/>
</dbReference>
<dbReference type="SUPFAM" id="SSF46785">
    <property type="entry name" value="Winged helix' DNA-binding domain"/>
    <property type="match status" value="1"/>
</dbReference>
<dbReference type="GO" id="GO:0009566">
    <property type="term" value="P:fertilization"/>
    <property type="evidence" value="ECO:0007669"/>
    <property type="project" value="Ensembl"/>
</dbReference>
<dbReference type="OMA" id="YHRQCGF"/>
<dbReference type="PANTHER" id="PTHR12585">
    <property type="entry name" value="SCC1 / RAD21 FAMILY MEMBER"/>
    <property type="match status" value="1"/>
</dbReference>
<protein>
    <submittedName>
        <fullName evidence="3">REC8 meiotic recombination protein</fullName>
    </submittedName>
</protein>
<dbReference type="InterPro" id="IPR006909">
    <property type="entry name" value="Rad21/Rec8_C_eu"/>
</dbReference>
<dbReference type="Gene3D" id="1.10.10.580">
    <property type="entry name" value="Structural maintenance of chromosome 1. Chain E"/>
    <property type="match status" value="1"/>
</dbReference>
<dbReference type="GO" id="GO:0051177">
    <property type="term" value="P:meiotic sister chromatid cohesion"/>
    <property type="evidence" value="ECO:0007669"/>
    <property type="project" value="TreeGrafter"/>
</dbReference>
<sequence length="517" mass="58690">MEPELPSLLLPNHLAMMETLEDAPDPFFGMMSVDPRLPSPFDIPQIRHLLEAAIPERVEEIPPEVPTEPRKPDRIPVTVLPPEAITLREAEPIRMLRIEGEEELPEVSRRDLDLLIAEEDEAILLEKLREELRVPEGEIVVPRLSPPAPAEVEGIAEALPVLVPEELRPTGWEPGALLMGECPPRPRGFSGSTSILLQTRALYPHSLKGGPCSFLPWYLQGVRGLWDRATTLGVVAEVTPPEELRLPAPPSPERRRPPVFPPPRRRRRRLLFWDKETQISREKFREQLQTRAHCWECPKVQPPERTITGPAELFRTPTLSGWLPLELLGLWTRCAQPPPRALRRELPEEAEEEAAEEERRKAEVPSEIEVLREAQEPSVPLMVSSELSLEAAEEEKTRISLIPPEERWAWAEVEQPELPALPVVPELPEVPMEMPLVLPPELELLSLEAVHRAVALELQANREPDFSSLVSPLSPRRMAARVFYMLLVLSAQQILRVEQEKPYGRLLIQPGPRFHRG</sequence>
<accession>A0A0D9RU28</accession>
<dbReference type="GO" id="GO:0007286">
    <property type="term" value="P:spermatid development"/>
    <property type="evidence" value="ECO:0007669"/>
    <property type="project" value="Ensembl"/>
</dbReference>
<evidence type="ECO:0000256" key="1">
    <source>
        <dbReference type="SAM" id="MobiDB-lite"/>
    </source>
</evidence>
<dbReference type="InterPro" id="IPR023093">
    <property type="entry name" value="ScpA-like_C"/>
</dbReference>
<dbReference type="GO" id="GO:0001556">
    <property type="term" value="P:oocyte maturation"/>
    <property type="evidence" value="ECO:0007669"/>
    <property type="project" value="Ensembl"/>
</dbReference>
<organism evidence="3 4">
    <name type="scientific">Chlorocebus sabaeus</name>
    <name type="common">Green monkey</name>
    <name type="synonym">Simia sabaea</name>
    <dbReference type="NCBI Taxonomy" id="60711"/>
    <lineage>
        <taxon>Eukaryota</taxon>
        <taxon>Metazoa</taxon>
        <taxon>Chordata</taxon>
        <taxon>Craniata</taxon>
        <taxon>Vertebrata</taxon>
        <taxon>Euteleostomi</taxon>
        <taxon>Mammalia</taxon>
        <taxon>Eutheria</taxon>
        <taxon>Euarchontoglires</taxon>
        <taxon>Primates</taxon>
        <taxon>Haplorrhini</taxon>
        <taxon>Catarrhini</taxon>
        <taxon>Cercopithecidae</taxon>
        <taxon>Cercopithecinae</taxon>
        <taxon>Chlorocebus</taxon>
    </lineage>
</organism>
<reference evidence="3" key="3">
    <citation type="submission" date="2025-09" db="UniProtKB">
        <authorList>
            <consortium name="Ensembl"/>
        </authorList>
    </citation>
    <scope>IDENTIFICATION</scope>
</reference>
<dbReference type="GO" id="GO:0000800">
    <property type="term" value="C:lateral element"/>
    <property type="evidence" value="ECO:0007669"/>
    <property type="project" value="Ensembl"/>
</dbReference>
<dbReference type="Proteomes" id="UP000029965">
    <property type="component" value="Chromosome 24"/>
</dbReference>
<dbReference type="Bgee" id="ENSCSAG00000016044">
    <property type="expression patterns" value="Expressed in pituitary gland"/>
</dbReference>
<feature type="region of interest" description="Disordered" evidence="1">
    <location>
        <begin position="243"/>
        <end position="262"/>
    </location>
</feature>
<evidence type="ECO:0000259" key="2">
    <source>
        <dbReference type="Pfam" id="PF04824"/>
    </source>
</evidence>
<evidence type="ECO:0000313" key="4">
    <source>
        <dbReference type="Proteomes" id="UP000029965"/>
    </source>
</evidence>
<dbReference type="InterPro" id="IPR036390">
    <property type="entry name" value="WH_DNA-bd_sf"/>
</dbReference>
<dbReference type="GO" id="GO:0000724">
    <property type="term" value="P:double-strand break repair via homologous recombination"/>
    <property type="evidence" value="ECO:0007669"/>
    <property type="project" value="Ensembl"/>
</dbReference>
<dbReference type="EMBL" id="AQIB01140570">
    <property type="status" value="NOT_ANNOTATED_CDS"/>
    <property type="molecule type" value="Genomic_DNA"/>
</dbReference>
<name>A0A0D9RU28_CHLSB</name>
<dbReference type="PANTHER" id="PTHR12585:SF27">
    <property type="entry name" value="MEIOTIC RECOMBINATION PROTEIN REC8 HOMOLOG"/>
    <property type="match status" value="1"/>
</dbReference>
<reference evidence="3" key="2">
    <citation type="submission" date="2025-08" db="UniProtKB">
        <authorList>
            <consortium name="Ensembl"/>
        </authorList>
    </citation>
    <scope>IDENTIFICATION</scope>
</reference>
<dbReference type="FunFam" id="1.10.10.580:FF:000003">
    <property type="entry name" value="meiotic recombination protein REC8 homolog"/>
    <property type="match status" value="1"/>
</dbReference>
<feature type="region of interest" description="Disordered" evidence="1">
    <location>
        <begin position="345"/>
        <end position="366"/>
    </location>
</feature>
<dbReference type="Pfam" id="PF04824">
    <property type="entry name" value="Rad21_Rec8"/>
    <property type="match status" value="1"/>
</dbReference>
<dbReference type="GO" id="GO:0000776">
    <property type="term" value="C:kinetochore"/>
    <property type="evidence" value="ECO:0007669"/>
    <property type="project" value="Ensembl"/>
</dbReference>
<evidence type="ECO:0000313" key="3">
    <source>
        <dbReference type="Ensembl" id="ENSCSAP00000012117.1"/>
    </source>
</evidence>
<dbReference type="InterPro" id="IPR039781">
    <property type="entry name" value="Rad21/Rec8-like"/>
</dbReference>
<dbReference type="GeneTree" id="ENSGT00390000011379"/>
<dbReference type="STRING" id="60711.ENSCSAP00000012117"/>
<dbReference type="GO" id="GO:0072520">
    <property type="term" value="P:seminiferous tubule development"/>
    <property type="evidence" value="ECO:0007669"/>
    <property type="project" value="Ensembl"/>
</dbReference>
<keyword evidence="4" id="KW-1185">Reference proteome</keyword>
<dbReference type="Ensembl" id="ENSCSAT00000014138.1">
    <property type="protein sequence ID" value="ENSCSAP00000012117.1"/>
    <property type="gene ID" value="ENSCSAG00000016044.1"/>
</dbReference>
<dbReference type="GO" id="GO:0007130">
    <property type="term" value="P:synaptonemal complex assembly"/>
    <property type="evidence" value="ECO:0007669"/>
    <property type="project" value="Ensembl"/>
</dbReference>
<reference evidence="3 4" key="1">
    <citation type="submission" date="2014-03" db="EMBL/GenBank/DDBJ databases">
        <authorList>
            <person name="Warren W."/>
            <person name="Wilson R.K."/>
        </authorList>
    </citation>
    <scope>NUCLEOTIDE SEQUENCE</scope>
</reference>
<dbReference type="GO" id="GO:0001673">
    <property type="term" value="C:male germ cell nucleus"/>
    <property type="evidence" value="ECO:0007669"/>
    <property type="project" value="Ensembl"/>
</dbReference>
<proteinExistence type="predicted"/>
<feature type="domain" description="Rad21/Rec8-like protein C-terminal eukaryotic" evidence="2">
    <location>
        <begin position="461"/>
        <end position="514"/>
    </location>
</feature>
<dbReference type="AlphaFoldDB" id="A0A0D9RU28"/>
<gene>
    <name evidence="3" type="primary">REC8</name>
</gene>